<gene>
    <name evidence="2" type="ORF">Tco_1043015</name>
</gene>
<reference evidence="2" key="2">
    <citation type="submission" date="2022-01" db="EMBL/GenBank/DDBJ databases">
        <authorList>
            <person name="Yamashiro T."/>
            <person name="Shiraishi A."/>
            <person name="Satake H."/>
            <person name="Nakayama K."/>
        </authorList>
    </citation>
    <scope>NUCLEOTIDE SEQUENCE</scope>
</reference>
<feature type="region of interest" description="Disordered" evidence="1">
    <location>
        <begin position="136"/>
        <end position="157"/>
    </location>
</feature>
<dbReference type="EMBL" id="BQNB010018610">
    <property type="protein sequence ID" value="GJT76290.1"/>
    <property type="molecule type" value="Genomic_DNA"/>
</dbReference>
<sequence>MDVFSLESVSYKFWLSLVYLRRVIYLDVVINGPRKLLTARKRVGPLPATTDLASGHASLVSSDHHSFLLVFLDSLPVLTLGLGMHRSGFILDFRIKMDYSRCVTFEGSTSSLSLFLSEAFCCWCAAPLSTFYPPTTLESSSGDSSERPLHSSSHFARPSRKRCRSLVDFVPSSRQVMGSLAPTRADLLPPRKRFRDSYSSEASIEEDAEVGLIETGVDMELGIGDGDDVKDHVEIDHRDVRDDTEEYEADASARDTVEVGIDPMELDWLGSRCEVWFNGSASEDRARMAERIYSLRLENLKVHATLDIKRDRVNNLRLHISLSQEEFHQIRRDRNDARGRLEVELYALKE</sequence>
<keyword evidence="3" id="KW-1185">Reference proteome</keyword>
<evidence type="ECO:0000313" key="3">
    <source>
        <dbReference type="Proteomes" id="UP001151760"/>
    </source>
</evidence>
<dbReference type="Proteomes" id="UP001151760">
    <property type="component" value="Unassembled WGS sequence"/>
</dbReference>
<reference evidence="2" key="1">
    <citation type="journal article" date="2022" name="Int. J. Mol. Sci.">
        <title>Draft Genome of Tanacetum Coccineum: Genomic Comparison of Closely Related Tanacetum-Family Plants.</title>
        <authorList>
            <person name="Yamashiro T."/>
            <person name="Shiraishi A."/>
            <person name="Nakayama K."/>
            <person name="Satake H."/>
        </authorList>
    </citation>
    <scope>NUCLEOTIDE SEQUENCE</scope>
</reference>
<name>A0ABQ5GM29_9ASTR</name>
<organism evidence="2 3">
    <name type="scientific">Tanacetum coccineum</name>
    <dbReference type="NCBI Taxonomy" id="301880"/>
    <lineage>
        <taxon>Eukaryota</taxon>
        <taxon>Viridiplantae</taxon>
        <taxon>Streptophyta</taxon>
        <taxon>Embryophyta</taxon>
        <taxon>Tracheophyta</taxon>
        <taxon>Spermatophyta</taxon>
        <taxon>Magnoliopsida</taxon>
        <taxon>eudicotyledons</taxon>
        <taxon>Gunneridae</taxon>
        <taxon>Pentapetalae</taxon>
        <taxon>asterids</taxon>
        <taxon>campanulids</taxon>
        <taxon>Asterales</taxon>
        <taxon>Asteraceae</taxon>
        <taxon>Asteroideae</taxon>
        <taxon>Anthemideae</taxon>
        <taxon>Anthemidinae</taxon>
        <taxon>Tanacetum</taxon>
    </lineage>
</organism>
<comment type="caution">
    <text evidence="2">The sequence shown here is derived from an EMBL/GenBank/DDBJ whole genome shotgun (WGS) entry which is preliminary data.</text>
</comment>
<accession>A0ABQ5GM29</accession>
<evidence type="ECO:0000256" key="1">
    <source>
        <dbReference type="SAM" id="MobiDB-lite"/>
    </source>
</evidence>
<proteinExistence type="predicted"/>
<evidence type="ECO:0000313" key="2">
    <source>
        <dbReference type="EMBL" id="GJT76290.1"/>
    </source>
</evidence>
<protein>
    <submittedName>
        <fullName evidence="2">Uncharacterized protein</fullName>
    </submittedName>
</protein>